<feature type="region of interest" description="Disordered" evidence="1">
    <location>
        <begin position="322"/>
        <end position="354"/>
    </location>
</feature>
<dbReference type="OrthoDB" id="3941579at2759"/>
<gene>
    <name evidence="3" type="ORF">MPH_03914</name>
</gene>
<dbReference type="STRING" id="1126212.K2RVR9"/>
<proteinExistence type="predicted"/>
<protein>
    <recommendedName>
        <fullName evidence="5">Barwin-related endoglucanase</fullName>
    </recommendedName>
</protein>
<dbReference type="InParanoid" id="K2RVR9"/>
<evidence type="ECO:0000313" key="4">
    <source>
        <dbReference type="Proteomes" id="UP000007129"/>
    </source>
</evidence>
<dbReference type="Proteomes" id="UP000007129">
    <property type="component" value="Unassembled WGS sequence"/>
</dbReference>
<dbReference type="VEuPathDB" id="FungiDB:MPH_03914"/>
<feature type="signal peptide" evidence="2">
    <location>
        <begin position="1"/>
        <end position="21"/>
    </location>
</feature>
<comment type="caution">
    <text evidence="3">The sequence shown here is derived from an EMBL/GenBank/DDBJ whole genome shotgun (WGS) entry which is preliminary data.</text>
</comment>
<reference evidence="3 4" key="1">
    <citation type="journal article" date="2012" name="BMC Genomics">
        <title>Tools to kill: Genome of one of the most destructive plant pathogenic fungi Macrophomina phaseolina.</title>
        <authorList>
            <person name="Islam M.S."/>
            <person name="Haque M.S."/>
            <person name="Islam M.M."/>
            <person name="Emdad E.M."/>
            <person name="Halim A."/>
            <person name="Hossen Q.M.M."/>
            <person name="Hossain M.Z."/>
            <person name="Ahmed B."/>
            <person name="Rahim S."/>
            <person name="Rahman M.S."/>
            <person name="Alam M.M."/>
            <person name="Hou S."/>
            <person name="Wan X."/>
            <person name="Saito J.A."/>
            <person name="Alam M."/>
        </authorList>
    </citation>
    <scope>NUCLEOTIDE SEQUENCE [LARGE SCALE GENOMIC DNA]</scope>
    <source>
        <strain evidence="3 4">MS6</strain>
    </source>
</reference>
<feature type="compositionally biased region" description="Low complexity" evidence="1">
    <location>
        <begin position="183"/>
        <end position="198"/>
    </location>
</feature>
<dbReference type="AlphaFoldDB" id="K2RVR9"/>
<evidence type="ECO:0008006" key="5">
    <source>
        <dbReference type="Google" id="ProtNLM"/>
    </source>
</evidence>
<feature type="chain" id="PRO_5003867063" description="Barwin-related endoglucanase" evidence="2">
    <location>
        <begin position="22"/>
        <end position="484"/>
    </location>
</feature>
<dbReference type="HOGENOM" id="CLU_563889_0_0_1"/>
<name>K2RVR9_MACPH</name>
<feature type="region of interest" description="Disordered" evidence="1">
    <location>
        <begin position="183"/>
        <end position="227"/>
    </location>
</feature>
<organism evidence="3 4">
    <name type="scientific">Macrophomina phaseolina (strain MS6)</name>
    <name type="common">Charcoal rot fungus</name>
    <dbReference type="NCBI Taxonomy" id="1126212"/>
    <lineage>
        <taxon>Eukaryota</taxon>
        <taxon>Fungi</taxon>
        <taxon>Dikarya</taxon>
        <taxon>Ascomycota</taxon>
        <taxon>Pezizomycotina</taxon>
        <taxon>Dothideomycetes</taxon>
        <taxon>Dothideomycetes incertae sedis</taxon>
        <taxon>Botryosphaeriales</taxon>
        <taxon>Botryosphaeriaceae</taxon>
        <taxon>Macrophomina</taxon>
    </lineage>
</organism>
<dbReference type="EMBL" id="AHHD01000170">
    <property type="protein sequence ID" value="EKG18898.1"/>
    <property type="molecule type" value="Genomic_DNA"/>
</dbReference>
<accession>K2RVR9</accession>
<dbReference type="eggNOG" id="ENOG502SRAQ">
    <property type="taxonomic scope" value="Eukaryota"/>
</dbReference>
<evidence type="ECO:0000256" key="2">
    <source>
        <dbReference type="SAM" id="SignalP"/>
    </source>
</evidence>
<evidence type="ECO:0000313" key="3">
    <source>
        <dbReference type="EMBL" id="EKG18898.1"/>
    </source>
</evidence>
<sequence>MPFSSCLISFGMLACAGAAMARLNFETDATLHDYPSMAGGAGANNPPWCEVAYAGLDLNSITAYCAIDKSTCGTCLEVCGSVGCKYMLAIDQCSRGDGLLDISTGAGMEICGSDTGHHQVKATQVDAAKCQHIWDGNMYFSYQAPYGGLATLASLINGEQQSGPAAGTGEATEALTSTATASIISSSTSTSTSSSETEPVSVYSAPAQTLPPSTPVPAPSYSSPDTETVSAAESFTVVSSNSPWSIPSSTAFSAVAPFANSSAPVVPVATPSLDGSNNQAPSVTKQGGQASESIPVCSRPTVTVTVPGLTQYVTVVATLTNGVEDGDTSPASSTPGVLAESAASGPSTSSSTTTIRSTSTIWYTNTITLTACPPGATNCPESLQAPGLTTQTTVVPSVAASIYYPIASGAWNGTQPSNTHRPVDIPNAAAASAGAYAAEVKARAAVPAPFPHAKRSAASYSAGSKGWEAIFALSSLTAALVIAL</sequence>
<keyword evidence="2" id="KW-0732">Signal</keyword>
<evidence type="ECO:0000256" key="1">
    <source>
        <dbReference type="SAM" id="MobiDB-lite"/>
    </source>
</evidence>